<dbReference type="Pfam" id="PF01841">
    <property type="entry name" value="Transglut_core"/>
    <property type="match status" value="1"/>
</dbReference>
<gene>
    <name evidence="2" type="ORF">CBW24_16535</name>
</gene>
<geneLocation type="plasmid" evidence="3">
    <name>pdy25-b</name>
</geneLocation>
<dbReference type="AlphaFoldDB" id="A0A291M4L8"/>
<dbReference type="Proteomes" id="UP000219050">
    <property type="component" value="Plasmid pDY25-B"/>
</dbReference>
<reference evidence="2 3" key="1">
    <citation type="submission" date="2017-05" db="EMBL/GenBank/DDBJ databases">
        <title>Comparative genomic and metabolic analysis of manganese-oxidizing mechanisms in Celeribater manganoxidans DY25T: its adaption to the environment of polymetallic nodule.</title>
        <authorList>
            <person name="Wang X."/>
        </authorList>
    </citation>
    <scope>NUCLEOTIDE SEQUENCE [LARGE SCALE GENOMIC DNA]</scope>
    <source>
        <strain evidence="2 3">DY25</strain>
        <plasmid evidence="3">pdy25-b</plasmid>
    </source>
</reference>
<evidence type="ECO:0000313" key="2">
    <source>
        <dbReference type="EMBL" id="ATI43748.1"/>
    </source>
</evidence>
<sequence>MIDETALLDATPLLDFRAAGIVGLIEDRGWLRLSEQDRIGAAYDFVRNEILFGYNRADDIPASRVLGDGYGQYNTKGTLLMALLRALGVPCRLHGFTIHKALQRGVVPEAVYPIAPAEILHSWVEVRTGERWVELEGFILDKDFLGSLQQAFAGTESLCGYGAGTDCLSAPPIDWTVGNTYIHKTGIARDFGTYDTPDRFYAEHRQQLGTLRDLAYRGGVGHWMIARVRAIRSGRIPRIPGLKRPEPLRKEVANAA</sequence>
<name>A0A291M4L8_9RHOB</name>
<keyword evidence="2" id="KW-0614">Plasmid</keyword>
<organism evidence="2 3">
    <name type="scientific">Pacificitalea manganoxidans</name>
    <dbReference type="NCBI Taxonomy" id="1411902"/>
    <lineage>
        <taxon>Bacteria</taxon>
        <taxon>Pseudomonadati</taxon>
        <taxon>Pseudomonadota</taxon>
        <taxon>Alphaproteobacteria</taxon>
        <taxon>Rhodobacterales</taxon>
        <taxon>Paracoccaceae</taxon>
        <taxon>Pacificitalea</taxon>
    </lineage>
</organism>
<keyword evidence="3" id="KW-1185">Reference proteome</keyword>
<dbReference type="EMBL" id="CP021406">
    <property type="protein sequence ID" value="ATI43748.1"/>
    <property type="molecule type" value="Genomic_DNA"/>
</dbReference>
<dbReference type="KEGG" id="cmag:CBW24_16535"/>
<feature type="domain" description="Transglutaminase-like" evidence="1">
    <location>
        <begin position="35"/>
        <end position="136"/>
    </location>
</feature>
<dbReference type="OrthoDB" id="5438043at2"/>
<dbReference type="Gene3D" id="3.10.620.30">
    <property type="match status" value="1"/>
</dbReference>
<evidence type="ECO:0000259" key="1">
    <source>
        <dbReference type="Pfam" id="PF01841"/>
    </source>
</evidence>
<dbReference type="SUPFAM" id="SSF54001">
    <property type="entry name" value="Cysteine proteinases"/>
    <property type="match status" value="1"/>
</dbReference>
<dbReference type="RefSeq" id="WP_097374448.1">
    <property type="nucleotide sequence ID" value="NZ_CP021406.1"/>
</dbReference>
<evidence type="ECO:0000313" key="3">
    <source>
        <dbReference type="Proteomes" id="UP000219050"/>
    </source>
</evidence>
<accession>A0A291M4L8</accession>
<proteinExistence type="predicted"/>
<dbReference type="InterPro" id="IPR002931">
    <property type="entry name" value="Transglutaminase-like"/>
</dbReference>
<dbReference type="InterPro" id="IPR038765">
    <property type="entry name" value="Papain-like_cys_pep_sf"/>
</dbReference>
<protein>
    <submittedName>
        <fullName evidence="2">Transglutaminase</fullName>
    </submittedName>
</protein>